<dbReference type="EMBL" id="CP096034">
    <property type="protein sequence ID" value="UPM55100.1"/>
    <property type="molecule type" value="Genomic_DNA"/>
</dbReference>
<proteinExistence type="predicted"/>
<keyword evidence="2" id="KW-1185">Reference proteome</keyword>
<organism evidence="1 2">
    <name type="scientific">Gottfriedia acidiceleris</name>
    <dbReference type="NCBI Taxonomy" id="371036"/>
    <lineage>
        <taxon>Bacteria</taxon>
        <taxon>Bacillati</taxon>
        <taxon>Bacillota</taxon>
        <taxon>Bacilli</taxon>
        <taxon>Bacillales</taxon>
        <taxon>Bacillaceae</taxon>
        <taxon>Gottfriedia</taxon>
    </lineage>
</organism>
<dbReference type="RefSeq" id="WP_248268160.1">
    <property type="nucleotide sequence ID" value="NZ_CP096034.1"/>
</dbReference>
<dbReference type="Proteomes" id="UP000830639">
    <property type="component" value="Chromosome"/>
</dbReference>
<accession>A0ABY4JS11</accession>
<evidence type="ECO:0000313" key="2">
    <source>
        <dbReference type="Proteomes" id="UP000830639"/>
    </source>
</evidence>
<name>A0ABY4JS11_9BACI</name>
<evidence type="ECO:0000313" key="1">
    <source>
        <dbReference type="EMBL" id="UPM55100.1"/>
    </source>
</evidence>
<reference evidence="1 2" key="1">
    <citation type="submission" date="2022-04" db="EMBL/GenBank/DDBJ databases">
        <title>Mechanism of arsenic methylation and mitigation arsenic toxicity by Bacillus sp. LH14 from an Arsenic-Contaminated Paddy Soil.</title>
        <authorList>
            <person name="Wang D."/>
        </authorList>
    </citation>
    <scope>NUCLEOTIDE SEQUENCE [LARGE SCALE GENOMIC DNA]</scope>
    <source>
        <strain evidence="1 2">LH14</strain>
    </source>
</reference>
<gene>
    <name evidence="1" type="ORF">MY490_04445</name>
</gene>
<protein>
    <submittedName>
        <fullName evidence="1">Uncharacterized protein</fullName>
    </submittedName>
</protein>
<sequence>METEILEPKLDNLPLSKSIPVWLYTSMWYAKRKPIKETIMKPTSSFQLEQSVGKLRKVIDQLNKQIKEASSDKVANETIRLKEELKTIGDTLIQIQKRENE</sequence>